<dbReference type="PANTHER" id="PTHR36974:SF1">
    <property type="entry name" value="DOXX FAMILY MEMBRANE PROTEIN"/>
    <property type="match status" value="1"/>
</dbReference>
<evidence type="ECO:0000256" key="1">
    <source>
        <dbReference type="SAM" id="Phobius"/>
    </source>
</evidence>
<evidence type="ECO:0008006" key="4">
    <source>
        <dbReference type="Google" id="ProtNLM"/>
    </source>
</evidence>
<protein>
    <recommendedName>
        <fullName evidence="4">DoxX family membrane protein</fullName>
    </recommendedName>
</protein>
<dbReference type="PANTHER" id="PTHR36974">
    <property type="entry name" value="MEMBRANE PROTEIN-RELATED"/>
    <property type="match status" value="1"/>
</dbReference>
<keyword evidence="1" id="KW-0472">Membrane</keyword>
<sequence>MDHDLASRLADSPTSTSRTVGRLALGAFLLFAGITHLTVAREEFRAQVPAWVPLSEDTVVLVSGVVEISLGGALLVLPHKKVPVGWIVAAFFVAIFPGNISQLVTHTDAFGLDSDQKRAGRLLFQPVLVLWALWSTGAWRAWRRG</sequence>
<reference evidence="3" key="1">
    <citation type="submission" date="2023-11" db="EMBL/GenBank/DDBJ databases">
        <authorList>
            <person name="Helweg L.P."/>
            <person name="Kiel A."/>
            <person name="Hitz F."/>
            <person name="Ruckert-Reed C."/>
            <person name="Busche T."/>
            <person name="Kaltschmidt B."/>
            <person name="Kaltschmidt C."/>
        </authorList>
    </citation>
    <scope>NUCLEOTIDE SEQUENCE [LARGE SCALE GENOMIC DNA]</scope>
    <source>
        <strain evidence="3">4.1</strain>
    </source>
</reference>
<evidence type="ECO:0000313" key="3">
    <source>
        <dbReference type="Proteomes" id="UP001304340"/>
    </source>
</evidence>
<accession>A0AAF0Z3W5</accession>
<gene>
    <name evidence="2" type="ORF">SANBI_000143</name>
</gene>
<dbReference type="AlphaFoldDB" id="A0AAF0Z3W5"/>
<name>A0AAF0Z3W5_9MICO</name>
<keyword evidence="1" id="KW-1133">Transmembrane helix</keyword>
<feature type="transmembrane region" description="Helical" evidence="1">
    <location>
        <begin position="123"/>
        <end position="142"/>
    </location>
</feature>
<feature type="transmembrane region" description="Helical" evidence="1">
    <location>
        <begin position="59"/>
        <end position="77"/>
    </location>
</feature>
<evidence type="ECO:0000313" key="2">
    <source>
        <dbReference type="EMBL" id="WPF82538.1"/>
    </source>
</evidence>
<feature type="transmembrane region" description="Helical" evidence="1">
    <location>
        <begin position="20"/>
        <end position="39"/>
    </location>
</feature>
<feature type="transmembrane region" description="Helical" evidence="1">
    <location>
        <begin position="84"/>
        <end position="103"/>
    </location>
</feature>
<dbReference type="KEGG" id="sbil:SANBI_000143"/>
<organism evidence="2 3">
    <name type="scientific">Sanguibacter biliveldensis</name>
    <dbReference type="NCBI Taxonomy" id="3030830"/>
    <lineage>
        <taxon>Bacteria</taxon>
        <taxon>Bacillati</taxon>
        <taxon>Actinomycetota</taxon>
        <taxon>Actinomycetes</taxon>
        <taxon>Micrococcales</taxon>
        <taxon>Sanguibacteraceae</taxon>
        <taxon>Sanguibacter</taxon>
    </lineage>
</organism>
<keyword evidence="3" id="KW-1185">Reference proteome</keyword>
<proteinExistence type="predicted"/>
<keyword evidence="1" id="KW-0812">Transmembrane</keyword>
<dbReference type="EMBL" id="CP138359">
    <property type="protein sequence ID" value="WPF82538.1"/>
    <property type="molecule type" value="Genomic_DNA"/>
</dbReference>
<dbReference type="RefSeq" id="WP_319158004.1">
    <property type="nucleotide sequence ID" value="NZ_CP138359.1"/>
</dbReference>
<dbReference type="Proteomes" id="UP001304340">
    <property type="component" value="Chromosome"/>
</dbReference>